<comment type="caution">
    <text evidence="15">The sequence shown here is derived from an EMBL/GenBank/DDBJ whole genome shotgun (WGS) entry which is preliminary data.</text>
</comment>
<dbReference type="Pfam" id="PF13442">
    <property type="entry name" value="Cytochrome_CBB3"/>
    <property type="match status" value="1"/>
</dbReference>
<gene>
    <name evidence="15" type="ORF">R1sor_024324</name>
</gene>
<dbReference type="PROSITE" id="PS51007">
    <property type="entry name" value="CYTC"/>
    <property type="match status" value="1"/>
</dbReference>
<evidence type="ECO:0000256" key="7">
    <source>
        <dbReference type="ARBA" id="ARBA00023004"/>
    </source>
</evidence>
<sequence>MATFSVLGSIAASPDTCVSPVLKSSPGLLRSPVSVSAMSSRISSSTVDVRSCRREGDDGFSNGSRSHSDDPYTKILSTVTAFGASALLASTLFNVEAAGALDRVEAGVLFQRTCSGCHSGGSNILQPSATLYKKDLDRNGLTSVDEIYKITYYGKGRMPGYGEKCTPRGQCTFGPRLGDDDIRALAEFVKSQAEEGWRN</sequence>
<dbReference type="Gene3D" id="1.10.760.10">
    <property type="entry name" value="Cytochrome c-like domain"/>
    <property type="match status" value="1"/>
</dbReference>
<dbReference type="AlphaFoldDB" id="A0ABD3GQZ0"/>
<protein>
    <recommendedName>
        <fullName evidence="11">Cytochrome c-553</fullName>
    </recommendedName>
    <alternativeName>
        <fullName evidence="10">Cytochrome c553</fullName>
    </alternativeName>
    <alternativeName>
        <fullName evidence="9">Soluble cytochrome f</fullName>
    </alternativeName>
</protein>
<dbReference type="InterPro" id="IPR036909">
    <property type="entry name" value="Cyt_c-like_dom_sf"/>
</dbReference>
<evidence type="ECO:0000256" key="8">
    <source>
        <dbReference type="ARBA" id="ARBA00023078"/>
    </source>
</evidence>
<dbReference type="PANTHER" id="PTHR34688:SF2">
    <property type="entry name" value="CYTOCHROME C6, CHLOROPLASTIC"/>
    <property type="match status" value="1"/>
</dbReference>
<keyword evidence="8" id="KW-0793">Thylakoid</keyword>
<dbReference type="EMBL" id="JBJQOH010000007">
    <property type="protein sequence ID" value="KAL3681368.1"/>
    <property type="molecule type" value="Genomic_DNA"/>
</dbReference>
<keyword evidence="7 12" id="KW-0408">Iron</keyword>
<evidence type="ECO:0000256" key="13">
    <source>
        <dbReference type="SAM" id="MobiDB-lite"/>
    </source>
</evidence>
<dbReference type="PANTHER" id="PTHR34688">
    <property type="entry name" value="CYTOCHROME C6, CHLOROPLASTIC"/>
    <property type="match status" value="1"/>
</dbReference>
<evidence type="ECO:0000256" key="11">
    <source>
        <dbReference type="ARBA" id="ARBA00033211"/>
    </source>
</evidence>
<proteinExistence type="inferred from homology"/>
<dbReference type="FunFam" id="1.10.760.10:FF:000021">
    <property type="entry name" value="Cytochrome c6, chloroplastic"/>
    <property type="match status" value="1"/>
</dbReference>
<dbReference type="Proteomes" id="UP001633002">
    <property type="component" value="Unassembled WGS sequence"/>
</dbReference>
<evidence type="ECO:0000256" key="10">
    <source>
        <dbReference type="ARBA" id="ARBA00031247"/>
    </source>
</evidence>
<dbReference type="InterPro" id="IPR023655">
    <property type="entry name" value="Cyt_C6"/>
</dbReference>
<evidence type="ECO:0000256" key="5">
    <source>
        <dbReference type="ARBA" id="ARBA00022723"/>
    </source>
</evidence>
<feature type="region of interest" description="Disordered" evidence="13">
    <location>
        <begin position="46"/>
        <end position="68"/>
    </location>
</feature>
<evidence type="ECO:0000313" key="15">
    <source>
        <dbReference type="EMBL" id="KAL3681368.1"/>
    </source>
</evidence>
<dbReference type="GO" id="GO:0046872">
    <property type="term" value="F:metal ion binding"/>
    <property type="evidence" value="ECO:0007669"/>
    <property type="project" value="UniProtKB-KW"/>
</dbReference>
<evidence type="ECO:0000313" key="16">
    <source>
        <dbReference type="Proteomes" id="UP001633002"/>
    </source>
</evidence>
<dbReference type="InterPro" id="IPR009056">
    <property type="entry name" value="Cyt_c-like_dom"/>
</dbReference>
<accession>A0ABD3GQZ0</accession>
<evidence type="ECO:0000256" key="12">
    <source>
        <dbReference type="PROSITE-ProRule" id="PRU00433"/>
    </source>
</evidence>
<reference evidence="15 16" key="1">
    <citation type="submission" date="2024-09" db="EMBL/GenBank/DDBJ databases">
        <title>Chromosome-scale assembly of Riccia sorocarpa.</title>
        <authorList>
            <person name="Paukszto L."/>
        </authorList>
    </citation>
    <scope>NUCLEOTIDE SEQUENCE [LARGE SCALE GENOMIC DNA]</scope>
    <source>
        <strain evidence="15">LP-2024</strain>
        <tissue evidence="15">Aerial parts of the thallus</tissue>
    </source>
</reference>
<keyword evidence="16" id="KW-1185">Reference proteome</keyword>
<evidence type="ECO:0000256" key="1">
    <source>
        <dbReference type="ARBA" id="ARBA00002347"/>
    </source>
</evidence>
<evidence type="ECO:0000256" key="2">
    <source>
        <dbReference type="ARBA" id="ARBA00009650"/>
    </source>
</evidence>
<dbReference type="SUPFAM" id="SSF46626">
    <property type="entry name" value="Cytochrome c"/>
    <property type="match status" value="1"/>
</dbReference>
<keyword evidence="6" id="KW-0249">Electron transport</keyword>
<evidence type="ECO:0000256" key="4">
    <source>
        <dbReference type="ARBA" id="ARBA00022617"/>
    </source>
</evidence>
<keyword evidence="4 12" id="KW-0349">Heme</keyword>
<keyword evidence="5 12" id="KW-0479">Metal-binding</keyword>
<evidence type="ECO:0000256" key="9">
    <source>
        <dbReference type="ARBA" id="ARBA00030448"/>
    </source>
</evidence>
<evidence type="ECO:0000256" key="3">
    <source>
        <dbReference type="ARBA" id="ARBA00022448"/>
    </source>
</evidence>
<comment type="function">
    <text evidence="1">Functions as an electron carrier between membrane-bound cytochrome b6-f and photosystem I in oxygenic photosynthesis.</text>
</comment>
<organism evidence="15 16">
    <name type="scientific">Riccia sorocarpa</name>
    <dbReference type="NCBI Taxonomy" id="122646"/>
    <lineage>
        <taxon>Eukaryota</taxon>
        <taxon>Viridiplantae</taxon>
        <taxon>Streptophyta</taxon>
        <taxon>Embryophyta</taxon>
        <taxon>Marchantiophyta</taxon>
        <taxon>Marchantiopsida</taxon>
        <taxon>Marchantiidae</taxon>
        <taxon>Marchantiales</taxon>
        <taxon>Ricciaceae</taxon>
        <taxon>Riccia</taxon>
    </lineage>
</organism>
<keyword evidence="3" id="KW-0813">Transport</keyword>
<feature type="domain" description="Cytochrome c" evidence="14">
    <location>
        <begin position="101"/>
        <end position="193"/>
    </location>
</feature>
<name>A0ABD3GQZ0_9MARC</name>
<evidence type="ECO:0000256" key="6">
    <source>
        <dbReference type="ARBA" id="ARBA00022982"/>
    </source>
</evidence>
<evidence type="ECO:0000259" key="14">
    <source>
        <dbReference type="PROSITE" id="PS51007"/>
    </source>
</evidence>
<comment type="similarity">
    <text evidence="2">Belongs to the cytochrome c family. PetJ subfamily.</text>
</comment>